<accession>A0ABR4ZL35</accession>
<dbReference type="Pfam" id="PF03583">
    <property type="entry name" value="LIP"/>
    <property type="match status" value="1"/>
</dbReference>
<dbReference type="SUPFAM" id="SSF53474">
    <property type="entry name" value="alpha/beta-Hydrolases"/>
    <property type="match status" value="1"/>
</dbReference>
<gene>
    <name evidence="3" type="ORF">FG87_05630</name>
</gene>
<organism evidence="3 4">
    <name type="scientific">Nocardia vulneris</name>
    <dbReference type="NCBI Taxonomy" id="1141657"/>
    <lineage>
        <taxon>Bacteria</taxon>
        <taxon>Bacillati</taxon>
        <taxon>Actinomycetota</taxon>
        <taxon>Actinomycetes</taxon>
        <taxon>Mycobacteriales</taxon>
        <taxon>Nocardiaceae</taxon>
        <taxon>Nocardia</taxon>
    </lineage>
</organism>
<name>A0ABR4ZL35_9NOCA</name>
<dbReference type="InterPro" id="IPR029058">
    <property type="entry name" value="AB_hydrolase_fold"/>
</dbReference>
<keyword evidence="2" id="KW-0732">Signal</keyword>
<protein>
    <submittedName>
        <fullName evidence="3">Lipase</fullName>
    </submittedName>
</protein>
<evidence type="ECO:0000256" key="2">
    <source>
        <dbReference type="SAM" id="SignalP"/>
    </source>
</evidence>
<comment type="caution">
    <text evidence="3">The sequence shown here is derived from an EMBL/GenBank/DDBJ whole genome shotgun (WGS) entry which is preliminary data.</text>
</comment>
<evidence type="ECO:0000256" key="1">
    <source>
        <dbReference type="SAM" id="MobiDB-lite"/>
    </source>
</evidence>
<dbReference type="Proteomes" id="UP000031364">
    <property type="component" value="Unassembled WGS sequence"/>
</dbReference>
<feature type="chain" id="PRO_5046854472" evidence="2">
    <location>
        <begin position="46"/>
        <end position="410"/>
    </location>
</feature>
<keyword evidence="4" id="KW-1185">Reference proteome</keyword>
<feature type="compositionally biased region" description="Polar residues" evidence="1">
    <location>
        <begin position="1"/>
        <end position="14"/>
    </location>
</feature>
<dbReference type="Gene3D" id="3.40.50.1820">
    <property type="entry name" value="alpha/beta hydrolase"/>
    <property type="match status" value="2"/>
</dbReference>
<proteinExistence type="predicted"/>
<sequence length="410" mass="42776">MLDTGSTDGAQQNRRSNRNVRPKRALTWVSLTATAVLLAASCGSAADDADPDTPPRPGTLLAQRPLTNGGPTIAAAAASATYFRYISTAPDKSPIEVSGAVYLPKGTAPEGGWPLVAYAHGTAGVVSDCAPTNSPALYGNDVTVANLLDAHKAVVMTNYQGLDGPGAAPYLHAESSGYDVLDSVRAVRQLDLPLTKKVVLVGLSQGGRATESAAETAATYAPELEIIGDVLLSPALRSELAQAAETKTLTVGQYMMLPYLVSAVRYSDPDYSFDKVLHGPLLTAAPRLEALCTGQTTLKDLAIGQAATPAAAQFVDDAARRALADYEAGGNLPKAVTDIPTFISRGDNDDLVSTAWTNQAVADMCSLGTNLVDNVLPGGHEAWRARGESVTAWINDRFAGQPAPATTCRR</sequence>
<feature type="region of interest" description="Disordered" evidence="1">
    <location>
        <begin position="1"/>
        <end position="21"/>
    </location>
</feature>
<feature type="region of interest" description="Disordered" evidence="1">
    <location>
        <begin position="44"/>
        <end position="66"/>
    </location>
</feature>
<evidence type="ECO:0000313" key="3">
    <source>
        <dbReference type="EMBL" id="KIA65930.1"/>
    </source>
</evidence>
<dbReference type="PANTHER" id="PTHR34853">
    <property type="match status" value="1"/>
</dbReference>
<dbReference type="PIRSF" id="PIRSF029171">
    <property type="entry name" value="Esterase_LipA"/>
    <property type="match status" value="1"/>
</dbReference>
<dbReference type="PANTHER" id="PTHR34853:SF1">
    <property type="entry name" value="LIPASE 5"/>
    <property type="match status" value="1"/>
</dbReference>
<feature type="signal peptide" evidence="2">
    <location>
        <begin position="1"/>
        <end position="45"/>
    </location>
</feature>
<dbReference type="InterPro" id="IPR005152">
    <property type="entry name" value="Lipase_secreted"/>
</dbReference>
<evidence type="ECO:0000313" key="4">
    <source>
        <dbReference type="Proteomes" id="UP000031364"/>
    </source>
</evidence>
<dbReference type="EMBL" id="JNFP01000005">
    <property type="protein sequence ID" value="KIA65930.1"/>
    <property type="molecule type" value="Genomic_DNA"/>
</dbReference>
<reference evidence="3 4" key="1">
    <citation type="journal article" date="2014" name="Int. J. Syst. Evol. Microbiol.">
        <title>Nocardia vulneris sp. nov., isolated from wounds of human patients in North America.</title>
        <authorList>
            <person name="Lasker B.A."/>
            <person name="Bell M."/>
            <person name="Klenk H.P."/>
            <person name="Sproer C."/>
            <person name="Schumann C."/>
            <person name="Schumann P."/>
            <person name="Brown J.M."/>
        </authorList>
    </citation>
    <scope>NUCLEOTIDE SEQUENCE [LARGE SCALE GENOMIC DNA]</scope>
    <source>
        <strain evidence="3 4">W9851</strain>
    </source>
</reference>